<proteinExistence type="predicted"/>
<organism evidence="2 3">
    <name type="scientific">Actinoplanes nipponensis</name>
    <dbReference type="NCBI Taxonomy" id="135950"/>
    <lineage>
        <taxon>Bacteria</taxon>
        <taxon>Bacillati</taxon>
        <taxon>Actinomycetota</taxon>
        <taxon>Actinomycetes</taxon>
        <taxon>Micromonosporales</taxon>
        <taxon>Micromonosporaceae</taxon>
        <taxon>Actinoplanes</taxon>
    </lineage>
</organism>
<dbReference type="Gene3D" id="3.40.50.150">
    <property type="entry name" value="Vaccinia Virus protein VP39"/>
    <property type="match status" value="1"/>
</dbReference>
<dbReference type="AlphaFoldDB" id="A0A919JNC0"/>
<feature type="domain" description="Methyltransferase" evidence="1">
    <location>
        <begin position="92"/>
        <end position="184"/>
    </location>
</feature>
<comment type="caution">
    <text evidence="2">The sequence shown here is derived from an EMBL/GenBank/DDBJ whole genome shotgun (WGS) entry which is preliminary data.</text>
</comment>
<evidence type="ECO:0000313" key="3">
    <source>
        <dbReference type="Proteomes" id="UP000647172"/>
    </source>
</evidence>
<gene>
    <name evidence="2" type="ORF">Ani05nite_77430</name>
</gene>
<dbReference type="InterPro" id="IPR041698">
    <property type="entry name" value="Methyltransf_25"/>
</dbReference>
<dbReference type="EMBL" id="BOMQ01000097">
    <property type="protein sequence ID" value="GIE54209.1"/>
    <property type="molecule type" value="Genomic_DNA"/>
</dbReference>
<dbReference type="Proteomes" id="UP000647172">
    <property type="component" value="Unassembled WGS sequence"/>
</dbReference>
<name>A0A919JNC0_9ACTN</name>
<evidence type="ECO:0000259" key="1">
    <source>
        <dbReference type="Pfam" id="PF13649"/>
    </source>
</evidence>
<dbReference type="InterPro" id="IPR029063">
    <property type="entry name" value="SAM-dependent_MTases_sf"/>
</dbReference>
<accession>A0A919JNC0</accession>
<protein>
    <recommendedName>
        <fullName evidence="1">Methyltransferase domain-containing protein</fullName>
    </recommendedName>
</protein>
<dbReference type="CDD" id="cd02440">
    <property type="entry name" value="AdoMet_MTases"/>
    <property type="match status" value="1"/>
</dbReference>
<evidence type="ECO:0000313" key="2">
    <source>
        <dbReference type="EMBL" id="GIE54209.1"/>
    </source>
</evidence>
<sequence>MYELTDLLSTGEPVSRDALVAQLRAGGQRRAARIAARLPVRGGVLVGAEIDALLIRVHCELQRLGEELQLPRRVAEWIVRFRAGRPATPLRVVDVGCGLGYVVRWLAAYEMLGPGVELVGVDLNRALVTRAAELAAAERLRCRFIAGDALAPGVAGNDGVSTVVISSGLLHHLSTAELPAFFAAQRALGVAAFAHWDIDPGPWTTLGARVFHRARMREPVSRHDGVLSARRAHPAGVLLAAARAGAPDYRPACADGPRWWPRLSDVLRPVTGIAP</sequence>
<dbReference type="Pfam" id="PF13649">
    <property type="entry name" value="Methyltransf_25"/>
    <property type="match status" value="1"/>
</dbReference>
<reference evidence="2" key="1">
    <citation type="submission" date="2021-01" db="EMBL/GenBank/DDBJ databases">
        <title>Whole genome shotgun sequence of Actinoplanes nipponensis NBRC 14063.</title>
        <authorList>
            <person name="Komaki H."/>
            <person name="Tamura T."/>
        </authorList>
    </citation>
    <scope>NUCLEOTIDE SEQUENCE</scope>
    <source>
        <strain evidence="2">NBRC 14063</strain>
    </source>
</reference>
<dbReference type="SUPFAM" id="SSF53335">
    <property type="entry name" value="S-adenosyl-L-methionine-dependent methyltransferases"/>
    <property type="match status" value="1"/>
</dbReference>
<keyword evidence="3" id="KW-1185">Reference proteome</keyword>